<proteinExistence type="predicted"/>
<evidence type="ECO:0000259" key="1">
    <source>
        <dbReference type="PROSITE" id="PS51688"/>
    </source>
</evidence>
<name>A0A450VDD5_9GAMM</name>
<accession>A0A450VDD5</accession>
<dbReference type="EMBL" id="CAADFH010000228">
    <property type="protein sequence ID" value="VFK02761.1"/>
    <property type="molecule type" value="Genomic_DNA"/>
</dbReference>
<dbReference type="Gene3D" id="1.10.10.10">
    <property type="entry name" value="Winged helix-like DNA-binding domain superfamily/Winged helix DNA-binding domain"/>
    <property type="match status" value="1"/>
</dbReference>
<reference evidence="2" key="1">
    <citation type="submission" date="2019-02" db="EMBL/GenBank/DDBJ databases">
        <authorList>
            <person name="Gruber-Vodicka R. H."/>
            <person name="Seah K. B. B."/>
        </authorList>
    </citation>
    <scope>NUCLEOTIDE SEQUENCE</scope>
    <source>
        <strain evidence="2">BECK_M6</strain>
    </source>
</reference>
<dbReference type="InterPro" id="IPR030392">
    <property type="entry name" value="S74_ICA"/>
</dbReference>
<gene>
    <name evidence="2" type="ORF">BECKLFY1418A_GA0070994_12282</name>
</gene>
<dbReference type="PROSITE" id="PS51688">
    <property type="entry name" value="ICA"/>
    <property type="match status" value="1"/>
</dbReference>
<dbReference type="Pfam" id="PF13884">
    <property type="entry name" value="Peptidase_S74"/>
    <property type="match status" value="1"/>
</dbReference>
<organism evidence="2">
    <name type="scientific">Candidatus Kentrum sp. LFY</name>
    <dbReference type="NCBI Taxonomy" id="2126342"/>
    <lineage>
        <taxon>Bacteria</taxon>
        <taxon>Pseudomonadati</taxon>
        <taxon>Pseudomonadota</taxon>
        <taxon>Gammaproteobacteria</taxon>
        <taxon>Candidatus Kentrum</taxon>
    </lineage>
</organism>
<dbReference type="InterPro" id="IPR036388">
    <property type="entry name" value="WH-like_DNA-bd_sf"/>
</dbReference>
<sequence length="154" mass="17347">MARAEWLSDLSLRVEYGAPGIPRKSEALVERAPIPPYGFRAVNGIIRGNNVSPSDSRLKKEIEPLENPLHKIAQLRGVSFNWKDEEKGTDREIGVIAQEVEKEYPELVSTDNEGYKSVAYGKLTAVLIEAMKVQQSRITELEARIEDLQNQISR</sequence>
<protein>
    <submittedName>
        <fullName evidence="2">Chaperone of endosialidase</fullName>
    </submittedName>
</protein>
<feature type="domain" description="Peptidase S74" evidence="1">
    <location>
        <begin position="54"/>
        <end position="145"/>
    </location>
</feature>
<evidence type="ECO:0000313" key="2">
    <source>
        <dbReference type="EMBL" id="VFK02761.1"/>
    </source>
</evidence>
<dbReference type="AlphaFoldDB" id="A0A450VDD5"/>